<sequence>MKRSGSADLPLHGGHVPPWLSERMAKLGLAIVETIAIEFGTNAVISKLANPFWFQSFGAVMGMDWHSSGITTSVLGALKRSVNPHAKELGIYICGGKGKHSTKTPGELLAVGERTGLNGIELAGLSKLTAKVDNTAIQDGFQLYQHNFIVNTNGEWCVVQQGMNNLTGTARRYHWHSQNLESFINEPHTFIYGQNQGTILNLTAGTAAPTREKTLTIAREHPEKILKEINHLMLPNHHDVRMKDVNMKRLGAMLWTAHENKPEDFEGLLMLKGMGPRTIQSLALVSEVIYGTPTRFEDPARFSFAHGGKDGHPFPVPVKVFDETIATLQTAISNAKIGNSDKMHAIKKLSELSMDAEKSFTPNNNFEALIKKERDESYKYGGRTVFGMAKPPAAKPKKDDPGQLKLF</sequence>
<gene>
    <name evidence="2" type="ORF">ABS766_08620</name>
</gene>
<keyword evidence="3" id="KW-1185">Reference proteome</keyword>
<dbReference type="Pfam" id="PF05559">
    <property type="entry name" value="DUF763"/>
    <property type="match status" value="1"/>
</dbReference>
<accession>A0ABW8YVY8</accession>
<name>A0ABW8YVY8_9FLAO</name>
<comment type="caution">
    <text evidence="2">The sequence shown here is derived from an EMBL/GenBank/DDBJ whole genome shotgun (WGS) entry which is preliminary data.</text>
</comment>
<protein>
    <submittedName>
        <fullName evidence="2">DUF763 domain-containing protein</fullName>
    </submittedName>
</protein>
<evidence type="ECO:0000313" key="2">
    <source>
        <dbReference type="EMBL" id="MFL9844481.1"/>
    </source>
</evidence>
<dbReference type="PANTHER" id="PTHR38597:SF1">
    <property type="entry name" value="BLL3834 PROTEIN"/>
    <property type="match status" value="1"/>
</dbReference>
<dbReference type="PANTHER" id="PTHR38597">
    <property type="entry name" value="BLL3834 PROTEIN"/>
    <property type="match status" value="1"/>
</dbReference>
<dbReference type="Proteomes" id="UP001629156">
    <property type="component" value="Unassembled WGS sequence"/>
</dbReference>
<dbReference type="EMBL" id="JBELPZ010000007">
    <property type="protein sequence ID" value="MFL9844481.1"/>
    <property type="molecule type" value="Genomic_DNA"/>
</dbReference>
<organism evidence="2 3">
    <name type="scientific">Flavobacterium rhizosphaerae</name>
    <dbReference type="NCBI Taxonomy" id="3163298"/>
    <lineage>
        <taxon>Bacteria</taxon>
        <taxon>Pseudomonadati</taxon>
        <taxon>Bacteroidota</taxon>
        <taxon>Flavobacteriia</taxon>
        <taxon>Flavobacteriales</taxon>
        <taxon>Flavobacteriaceae</taxon>
        <taxon>Flavobacterium</taxon>
    </lineage>
</organism>
<proteinExistence type="predicted"/>
<feature type="region of interest" description="Disordered" evidence="1">
    <location>
        <begin position="388"/>
        <end position="407"/>
    </location>
</feature>
<dbReference type="RefSeq" id="WP_408084733.1">
    <property type="nucleotide sequence ID" value="NZ_JBELPZ010000007.1"/>
</dbReference>
<feature type="compositionally biased region" description="Basic and acidic residues" evidence="1">
    <location>
        <begin position="396"/>
        <end position="407"/>
    </location>
</feature>
<dbReference type="InterPro" id="IPR008482">
    <property type="entry name" value="DUF763"/>
</dbReference>
<evidence type="ECO:0000313" key="3">
    <source>
        <dbReference type="Proteomes" id="UP001629156"/>
    </source>
</evidence>
<reference evidence="2 3" key="1">
    <citation type="submission" date="2024-06" db="EMBL/GenBank/DDBJ databases">
        <authorList>
            <person name="Kaempfer P."/>
            <person name="Viver T."/>
        </authorList>
    </citation>
    <scope>NUCLEOTIDE SEQUENCE [LARGE SCALE GENOMIC DNA]</scope>
    <source>
        <strain evidence="2 3">ST-119</strain>
    </source>
</reference>
<evidence type="ECO:0000256" key="1">
    <source>
        <dbReference type="SAM" id="MobiDB-lite"/>
    </source>
</evidence>